<feature type="transmembrane region" description="Helical" evidence="1">
    <location>
        <begin position="122"/>
        <end position="141"/>
    </location>
</feature>
<feature type="transmembrane region" description="Helical" evidence="1">
    <location>
        <begin position="153"/>
        <end position="186"/>
    </location>
</feature>
<feature type="transmembrane region" description="Helical" evidence="1">
    <location>
        <begin position="47"/>
        <end position="72"/>
    </location>
</feature>
<reference evidence="2" key="2">
    <citation type="submission" date="2021-01" db="EMBL/GenBank/DDBJ databases">
        <authorList>
            <person name="Hahn C.R."/>
            <person name="Youssef N.H."/>
            <person name="Elshahed M."/>
        </authorList>
    </citation>
    <scope>NUCLEOTIDE SEQUENCE</scope>
    <source>
        <strain evidence="2">Zod_Metabat.24</strain>
    </source>
</reference>
<keyword evidence="1" id="KW-1133">Transmembrane helix</keyword>
<evidence type="ECO:0000313" key="3">
    <source>
        <dbReference type="Proteomes" id="UP000809273"/>
    </source>
</evidence>
<keyword evidence="1" id="KW-0472">Membrane</keyword>
<dbReference type="AlphaFoldDB" id="A0A9D8KHL1"/>
<accession>A0A9D8KHL1</accession>
<feature type="transmembrane region" description="Helical" evidence="1">
    <location>
        <begin position="84"/>
        <end position="102"/>
    </location>
</feature>
<evidence type="ECO:0000313" key="2">
    <source>
        <dbReference type="EMBL" id="MBN1574259.1"/>
    </source>
</evidence>
<keyword evidence="1" id="KW-0812">Transmembrane</keyword>
<comment type="caution">
    <text evidence="2">The sequence shown here is derived from an EMBL/GenBank/DDBJ whole genome shotgun (WGS) entry which is preliminary data.</text>
</comment>
<proteinExistence type="predicted"/>
<dbReference type="EMBL" id="JAFGIX010000070">
    <property type="protein sequence ID" value="MBN1574259.1"/>
    <property type="molecule type" value="Genomic_DNA"/>
</dbReference>
<name>A0A9D8KHL1_9DELT</name>
<sequence length="217" mass="23740">MSRGGKKDADKGTRDDKAAVNNVAESVDIALEEIRYIREVMEGTKDFFISGWSGIAWGVAIIIGVMLTERIISHPPDLGVSKTLWVLWIIVFTFASGVETFYFFKGAKDTGRIIISTVTVRIFATETVMSVQGLILTLLLIHIGFPSYIPGAWLLILGAMMFVAGLFFPGGIWVFGGLTFVASIIAFIMPEMGLVCLGFGGAVSLFWGLAYLTKRRK</sequence>
<evidence type="ECO:0000256" key="1">
    <source>
        <dbReference type="SAM" id="Phobius"/>
    </source>
</evidence>
<organism evidence="2 3">
    <name type="scientific">Candidatus Zymogenus saltonus</name>
    <dbReference type="NCBI Taxonomy" id="2844893"/>
    <lineage>
        <taxon>Bacteria</taxon>
        <taxon>Deltaproteobacteria</taxon>
        <taxon>Candidatus Zymogenia</taxon>
        <taxon>Candidatus Zymogeniales</taxon>
        <taxon>Candidatus Zymogenaceae</taxon>
        <taxon>Candidatus Zymogenus</taxon>
    </lineage>
</organism>
<dbReference type="Proteomes" id="UP000809273">
    <property type="component" value="Unassembled WGS sequence"/>
</dbReference>
<reference evidence="2" key="1">
    <citation type="journal article" date="2021" name="Environ. Microbiol.">
        <title>Genomic characterization of three novel Desulfobacterota classes expand the metabolic and phylogenetic diversity of the phylum.</title>
        <authorList>
            <person name="Murphy C.L."/>
            <person name="Biggerstaff J."/>
            <person name="Eichhorn A."/>
            <person name="Ewing E."/>
            <person name="Shahan R."/>
            <person name="Soriano D."/>
            <person name="Stewart S."/>
            <person name="VanMol K."/>
            <person name="Walker R."/>
            <person name="Walters P."/>
            <person name="Elshahed M.S."/>
            <person name="Youssef N.H."/>
        </authorList>
    </citation>
    <scope>NUCLEOTIDE SEQUENCE</scope>
    <source>
        <strain evidence="2">Zod_Metabat.24</strain>
    </source>
</reference>
<feature type="transmembrane region" description="Helical" evidence="1">
    <location>
        <begin position="192"/>
        <end position="212"/>
    </location>
</feature>
<protein>
    <submittedName>
        <fullName evidence="2">Uncharacterized protein</fullName>
    </submittedName>
</protein>
<gene>
    <name evidence="2" type="ORF">JW984_13760</name>
</gene>